<evidence type="ECO:0000259" key="1">
    <source>
        <dbReference type="Pfam" id="PF07833"/>
    </source>
</evidence>
<name>A0ABS6FBM4_9FIRM</name>
<comment type="caution">
    <text evidence="2">The sequence shown here is derived from an EMBL/GenBank/DDBJ whole genome shotgun (WGS) entry which is preliminary data.</text>
</comment>
<dbReference type="Pfam" id="PF07833">
    <property type="entry name" value="Cu_amine_oxidN1"/>
    <property type="match status" value="1"/>
</dbReference>
<sequence>MVLPASAVLGQKKNLEVTAGIGLTINGLKAKATDVTGKAVDTFYYDGTTYVPVRAVGEALGQTVAWDSAGQSVAIGTKGNDAANDAAYLSEYFGISRLNGTLSWATYNSALEKIGFEKAAASGTLTAATAAKSLVAAANMTELALTYTSQEASEACKRYGTISAADAPYVACAIEMGLIPNSVDFTAALDGDTASVLLMNAVEASGKGRNYIGFSNDPDIAQRLTSTWNSFTVFDDEALSKLGVEIVSSGATTGYNLKYDGNAARFLSGNTIQYGHDNITHAVQLMGLLNRAGLVARVQLEPKVSVYEYLLEWNDGKMPASTPTYEVRQVADNLYLTYAVEYDLQLEFSSQADRNAFDGIIEEYAKKYDDNPELEGLIYSSWWQPLYSTKVQMSAPQYQQIYDVVVRNGDYTIHPFATAETLGAVQGKVASAASGLSVTPTRIWVNAAFYRYITGTSHQ</sequence>
<dbReference type="EMBL" id="JAHLQN010000001">
    <property type="protein sequence ID" value="MBU5627679.1"/>
    <property type="molecule type" value="Genomic_DNA"/>
</dbReference>
<keyword evidence="3" id="KW-1185">Reference proteome</keyword>
<gene>
    <name evidence="2" type="ORF">KQI82_12245</name>
</gene>
<proteinExistence type="predicted"/>
<feature type="domain" description="Copper amine oxidase-like N-terminal" evidence="1">
    <location>
        <begin position="40"/>
        <end position="80"/>
    </location>
</feature>
<evidence type="ECO:0000313" key="3">
    <source>
        <dbReference type="Proteomes" id="UP000787672"/>
    </source>
</evidence>
<accession>A0ABS6FBM4</accession>
<reference evidence="2 3" key="1">
    <citation type="submission" date="2021-06" db="EMBL/GenBank/DDBJ databases">
        <authorList>
            <person name="Sun Q."/>
            <person name="Li D."/>
        </authorList>
    </citation>
    <scope>NUCLEOTIDE SEQUENCE [LARGE SCALE GENOMIC DNA]</scope>
    <source>
        <strain evidence="2 3">MSJ-2</strain>
    </source>
</reference>
<protein>
    <submittedName>
        <fullName evidence="2">Copper amine oxidase N-terminal domain-containing protein</fullName>
    </submittedName>
</protein>
<organism evidence="2 3">
    <name type="scientific">Dysosmobacter acutus</name>
    <dbReference type="NCBI Taxonomy" id="2841504"/>
    <lineage>
        <taxon>Bacteria</taxon>
        <taxon>Bacillati</taxon>
        <taxon>Bacillota</taxon>
        <taxon>Clostridia</taxon>
        <taxon>Eubacteriales</taxon>
        <taxon>Oscillospiraceae</taxon>
        <taxon>Dysosmobacter</taxon>
    </lineage>
</organism>
<dbReference type="InterPro" id="IPR012854">
    <property type="entry name" value="Cu_amine_oxidase-like_N"/>
</dbReference>
<dbReference type="Proteomes" id="UP000787672">
    <property type="component" value="Unassembled WGS sequence"/>
</dbReference>
<evidence type="ECO:0000313" key="2">
    <source>
        <dbReference type="EMBL" id="MBU5627679.1"/>
    </source>
</evidence>